<gene>
    <name evidence="1" type="ORF">BDCG_07566</name>
</gene>
<keyword evidence="2" id="KW-1185">Reference proteome</keyword>
<sequence>MSRVSAHDRAATRLDPASRDLIRDMLSSDAERRLACVEEISRGTVPGSWLAKQTRLQTTLSLLENGWSRSVYSRTRYFAVCPLTDPLVFVRRTLCNLAAVESYATRVSVGQINVAEDCLGQKQKDLA</sequence>
<dbReference type="EMBL" id="EQ999981">
    <property type="protein sequence ID" value="EEQ92446.1"/>
    <property type="molecule type" value="Genomic_DNA"/>
</dbReference>
<name>A0ABP2F7N5_AJEDR</name>
<protein>
    <submittedName>
        <fullName evidence="1">Uncharacterized protein</fullName>
    </submittedName>
</protein>
<evidence type="ECO:0000313" key="1">
    <source>
        <dbReference type="EMBL" id="EEQ92446.1"/>
    </source>
</evidence>
<organism evidence="1 2">
    <name type="scientific">Ajellomyces dermatitidis (strain ER-3 / ATCC MYA-2586)</name>
    <name type="common">Blastomyces dermatitidis</name>
    <dbReference type="NCBI Taxonomy" id="559297"/>
    <lineage>
        <taxon>Eukaryota</taxon>
        <taxon>Fungi</taxon>
        <taxon>Dikarya</taxon>
        <taxon>Ascomycota</taxon>
        <taxon>Pezizomycotina</taxon>
        <taxon>Eurotiomycetes</taxon>
        <taxon>Eurotiomycetidae</taxon>
        <taxon>Onygenales</taxon>
        <taxon>Ajellomycetaceae</taxon>
        <taxon>Blastomyces</taxon>
    </lineage>
</organism>
<reference evidence="2" key="1">
    <citation type="journal article" date="2015" name="PLoS Genet.">
        <title>The dynamic genome and transcriptome of the human fungal pathogen Blastomyces and close relative Emmonsia.</title>
        <authorList>
            <person name="Munoz J.F."/>
            <person name="Gauthier G.M."/>
            <person name="Desjardins C.A."/>
            <person name="Gallo J.E."/>
            <person name="Holder J."/>
            <person name="Sullivan T.D."/>
            <person name="Marty A.J."/>
            <person name="Carmen J.C."/>
            <person name="Chen Z."/>
            <person name="Ding L."/>
            <person name="Gujja S."/>
            <person name="Magrini V."/>
            <person name="Misas E."/>
            <person name="Mitreva M."/>
            <person name="Priest M."/>
            <person name="Saif S."/>
            <person name="Whiston E.A."/>
            <person name="Young S."/>
            <person name="Zeng Q."/>
            <person name="Goldman W.E."/>
            <person name="Mardis E.R."/>
            <person name="Taylor J.W."/>
            <person name="McEwen J.G."/>
            <person name="Clay O.K."/>
            <person name="Klein B.S."/>
            <person name="Cuomo C.A."/>
        </authorList>
    </citation>
    <scope>NUCLEOTIDE SEQUENCE [LARGE SCALE GENOMIC DNA]</scope>
    <source>
        <strain evidence="2">ER-3 / ATCC MYA-2586</strain>
    </source>
</reference>
<dbReference type="RefSeq" id="XP_045278768.1">
    <property type="nucleotide sequence ID" value="XM_045423354.1"/>
</dbReference>
<evidence type="ECO:0000313" key="2">
    <source>
        <dbReference type="Proteomes" id="UP000002039"/>
    </source>
</evidence>
<accession>A0ABP2F7N5</accession>
<proteinExistence type="predicted"/>
<dbReference type="Proteomes" id="UP000002039">
    <property type="component" value="Unassembled WGS sequence"/>
</dbReference>
<dbReference type="GeneID" id="69029278"/>